<dbReference type="OrthoDB" id="96557at2759"/>
<proteinExistence type="predicted"/>
<protein>
    <recommendedName>
        <fullName evidence="2">BZIP domain-containing protein</fullName>
    </recommendedName>
</protein>
<gene>
    <name evidence="1" type="ORF">H310_05333</name>
</gene>
<sequence length="247" mass="28046">MAGAAQGRKPTEEERLERRRLRCMINQRRYRANLRNAKTKWRNDMDELGRVNQRLERHLAAVEGSGLWCHAQEQSILEYFRLFEHGYNRTPRQDSFLRFWVAPDGHCNDQKGVEAVMSMWASYSDTFTSLHLACTRLIPVAWSLDSVIIEAHCSVTLGVSLAALQALFPHVISRQDLVDMMLGTPFLLPMHATYTFDRNMQVTRQTSGADVVGALLHQFGNLDDVAFAVSNAGIQSNAMLRVNVHTT</sequence>
<dbReference type="GeneID" id="20082383"/>
<dbReference type="AlphaFoldDB" id="A0A024U8X3"/>
<organism evidence="1">
    <name type="scientific">Aphanomyces invadans</name>
    <dbReference type="NCBI Taxonomy" id="157072"/>
    <lineage>
        <taxon>Eukaryota</taxon>
        <taxon>Sar</taxon>
        <taxon>Stramenopiles</taxon>
        <taxon>Oomycota</taxon>
        <taxon>Saprolegniomycetes</taxon>
        <taxon>Saprolegniales</taxon>
        <taxon>Verrucalvaceae</taxon>
        <taxon>Aphanomyces</taxon>
    </lineage>
</organism>
<name>A0A024U8X3_9STRA</name>
<accession>A0A024U8X3</accession>
<dbReference type="RefSeq" id="XP_008868240.1">
    <property type="nucleotide sequence ID" value="XM_008870018.1"/>
</dbReference>
<reference evidence="1" key="1">
    <citation type="submission" date="2013-12" db="EMBL/GenBank/DDBJ databases">
        <title>The Genome Sequence of Aphanomyces invadans NJM9701.</title>
        <authorList>
            <consortium name="The Broad Institute Genomics Platform"/>
            <person name="Russ C."/>
            <person name="Tyler B."/>
            <person name="van West P."/>
            <person name="Dieguez-Uribeondo J."/>
            <person name="Young S.K."/>
            <person name="Zeng Q."/>
            <person name="Gargeya S."/>
            <person name="Fitzgerald M."/>
            <person name="Abouelleil A."/>
            <person name="Alvarado L."/>
            <person name="Chapman S.B."/>
            <person name="Gainer-Dewar J."/>
            <person name="Goldberg J."/>
            <person name="Griggs A."/>
            <person name="Gujja S."/>
            <person name="Hansen M."/>
            <person name="Howarth C."/>
            <person name="Imamovic A."/>
            <person name="Ireland A."/>
            <person name="Larimer J."/>
            <person name="McCowan C."/>
            <person name="Murphy C."/>
            <person name="Pearson M."/>
            <person name="Poon T.W."/>
            <person name="Priest M."/>
            <person name="Roberts A."/>
            <person name="Saif S."/>
            <person name="Shea T."/>
            <person name="Sykes S."/>
            <person name="Wortman J."/>
            <person name="Nusbaum C."/>
            <person name="Birren B."/>
        </authorList>
    </citation>
    <scope>NUCLEOTIDE SEQUENCE [LARGE SCALE GENOMIC DNA]</scope>
    <source>
        <strain evidence="1">NJM9701</strain>
    </source>
</reference>
<evidence type="ECO:0000313" key="1">
    <source>
        <dbReference type="EMBL" id="ETW02856.1"/>
    </source>
</evidence>
<evidence type="ECO:0008006" key="2">
    <source>
        <dbReference type="Google" id="ProtNLM"/>
    </source>
</evidence>
<dbReference type="VEuPathDB" id="FungiDB:H310_05333"/>
<dbReference type="EMBL" id="KI913960">
    <property type="protein sequence ID" value="ETW02856.1"/>
    <property type="molecule type" value="Genomic_DNA"/>
</dbReference>